<dbReference type="InterPro" id="IPR036291">
    <property type="entry name" value="NAD(P)-bd_dom_sf"/>
</dbReference>
<dbReference type="SUPFAM" id="SSF51735">
    <property type="entry name" value="NAD(P)-binding Rossmann-fold domains"/>
    <property type="match status" value="1"/>
</dbReference>
<dbReference type="InterPro" id="IPR020904">
    <property type="entry name" value="Sc_DH/Rdtase_CS"/>
</dbReference>
<dbReference type="PANTHER" id="PTHR43658:SF8">
    <property type="entry name" value="17-BETA-HYDROXYSTEROID DEHYDROGENASE 14-RELATED"/>
    <property type="match status" value="1"/>
</dbReference>
<dbReference type="AlphaFoldDB" id="A0A348G581"/>
<dbReference type="Gene3D" id="3.40.50.720">
    <property type="entry name" value="NAD(P)-binding Rossmann-like Domain"/>
    <property type="match status" value="1"/>
</dbReference>
<dbReference type="PRINTS" id="PR00081">
    <property type="entry name" value="GDHRDH"/>
</dbReference>
<gene>
    <name evidence="3" type="ORF">BLTE_33990</name>
</gene>
<evidence type="ECO:0000313" key="3">
    <source>
        <dbReference type="EMBL" id="BBF94714.1"/>
    </source>
</evidence>
<keyword evidence="1" id="KW-0560">Oxidoreductase</keyword>
<keyword evidence="4" id="KW-1185">Reference proteome</keyword>
<name>A0A348G581_9HYPH</name>
<comment type="similarity">
    <text evidence="2">Belongs to the short-chain dehydrogenases/reductases (SDR) family.</text>
</comment>
<reference evidence="3 4" key="1">
    <citation type="submission" date="2018-08" db="EMBL/GenBank/DDBJ databases">
        <title>Complete genome sequencing of Blastochloris tepida GI.</title>
        <authorList>
            <person name="Tsukatani Y."/>
            <person name="Mori H."/>
        </authorList>
    </citation>
    <scope>NUCLEOTIDE SEQUENCE [LARGE SCALE GENOMIC DNA]</scope>
    <source>
        <strain evidence="3 4">GI</strain>
    </source>
</reference>
<evidence type="ECO:0000256" key="2">
    <source>
        <dbReference type="RuleBase" id="RU000363"/>
    </source>
</evidence>
<evidence type="ECO:0000256" key="1">
    <source>
        <dbReference type="ARBA" id="ARBA00023002"/>
    </source>
</evidence>
<accession>A0A348G581</accession>
<dbReference type="EMBL" id="AP018907">
    <property type="protein sequence ID" value="BBF94714.1"/>
    <property type="molecule type" value="Genomic_DNA"/>
</dbReference>
<dbReference type="OrthoDB" id="9795647at2"/>
<dbReference type="Proteomes" id="UP000266934">
    <property type="component" value="Chromosome"/>
</dbReference>
<sequence length="261" mass="27116">MIIGSNVAAVVTGGASGLGEATARALAARGAKVALFDLNAVRGERVAQEIGGLFCAVDVASEQSVEDGLARARSINGQERIAVNCAGIVIAQKTAAKDREHGFYRPHELDAFVRVITTNLVGTFNVMSKSAAGMATLQPVSPDGSRGVIVNASSIAAIEGQIGQIAYAASKGGIQAMTLPAARDLSREGIRVCAIQPGLFHTSMFDALDEDVRKSLAAGVPFPTRLGRPDEFAALVCHVAENDMLNGALIRLDGGLRLPPR</sequence>
<dbReference type="PANTHER" id="PTHR43658">
    <property type="entry name" value="SHORT-CHAIN DEHYDROGENASE/REDUCTASE"/>
    <property type="match status" value="1"/>
</dbReference>
<dbReference type="RefSeq" id="WP_126401777.1">
    <property type="nucleotide sequence ID" value="NZ_AP018907.1"/>
</dbReference>
<dbReference type="InterPro" id="IPR002347">
    <property type="entry name" value="SDR_fam"/>
</dbReference>
<dbReference type="GO" id="GO:0016491">
    <property type="term" value="F:oxidoreductase activity"/>
    <property type="evidence" value="ECO:0007669"/>
    <property type="project" value="UniProtKB-KW"/>
</dbReference>
<evidence type="ECO:0000313" key="4">
    <source>
        <dbReference type="Proteomes" id="UP000266934"/>
    </source>
</evidence>
<proteinExistence type="inferred from homology"/>
<dbReference type="PROSITE" id="PS00061">
    <property type="entry name" value="ADH_SHORT"/>
    <property type="match status" value="1"/>
</dbReference>
<dbReference type="PRINTS" id="PR00080">
    <property type="entry name" value="SDRFAMILY"/>
</dbReference>
<organism evidence="3 4">
    <name type="scientific">Blastochloris tepida</name>
    <dbReference type="NCBI Taxonomy" id="2233851"/>
    <lineage>
        <taxon>Bacteria</taxon>
        <taxon>Pseudomonadati</taxon>
        <taxon>Pseudomonadota</taxon>
        <taxon>Alphaproteobacteria</taxon>
        <taxon>Hyphomicrobiales</taxon>
        <taxon>Blastochloridaceae</taxon>
        <taxon>Blastochloris</taxon>
    </lineage>
</organism>
<protein>
    <submittedName>
        <fullName evidence="3">3-hydroxyacyl-CoA dehydrogenase</fullName>
    </submittedName>
</protein>
<dbReference type="Pfam" id="PF00106">
    <property type="entry name" value="adh_short"/>
    <property type="match status" value="1"/>
</dbReference>
<dbReference type="KEGG" id="blag:BLTE_33990"/>